<dbReference type="Proteomes" id="UP000075578">
    <property type="component" value="Unassembled WGS sequence"/>
</dbReference>
<dbReference type="AlphaFoldDB" id="A0A150J9U4"/>
<protein>
    <submittedName>
        <fullName evidence="2">Uncharacterized protein</fullName>
    </submittedName>
</protein>
<gene>
    <name evidence="2" type="ORF">AMQ74_00241</name>
</gene>
<feature type="transmembrane region" description="Helical" evidence="1">
    <location>
        <begin position="27"/>
        <end position="44"/>
    </location>
</feature>
<proteinExistence type="predicted"/>
<comment type="caution">
    <text evidence="2">The sequence shown here is derived from an EMBL/GenBank/DDBJ whole genome shotgun (WGS) entry which is preliminary data.</text>
</comment>
<keyword evidence="1" id="KW-1133">Transmembrane helix</keyword>
<name>A0A150J9U4_9EURY</name>
<keyword evidence="1" id="KW-0472">Membrane</keyword>
<evidence type="ECO:0000313" key="2">
    <source>
        <dbReference type="EMBL" id="KYC54007.1"/>
    </source>
</evidence>
<evidence type="ECO:0000313" key="3">
    <source>
        <dbReference type="Proteomes" id="UP000075578"/>
    </source>
</evidence>
<accession>A0A150J9U4</accession>
<reference evidence="2 3" key="1">
    <citation type="journal article" date="2016" name="ISME J.">
        <title>Chasing the elusive Euryarchaeota class WSA2: genomes reveal a uniquely fastidious methyl-reducing methanogen.</title>
        <authorList>
            <person name="Nobu M.K."/>
            <person name="Narihiro T."/>
            <person name="Kuroda K."/>
            <person name="Mei R."/>
            <person name="Liu W.T."/>
        </authorList>
    </citation>
    <scope>NUCLEOTIDE SEQUENCE [LARGE SCALE GENOMIC DNA]</scope>
    <source>
        <strain evidence="2">U1lsi0528_Bin089</strain>
    </source>
</reference>
<keyword evidence="1" id="KW-0812">Transmembrane</keyword>
<sequence>MGNIMEDEIDRDIDGVPKARLSNRDSIILGIVLIIFAIVAYLIFL</sequence>
<organism evidence="2 3">
    <name type="scientific">Candidatus Methanofastidiosum methylothiophilum</name>
    <dbReference type="NCBI Taxonomy" id="1705564"/>
    <lineage>
        <taxon>Archaea</taxon>
        <taxon>Methanobacteriati</taxon>
        <taxon>Methanobacteriota</taxon>
        <taxon>Stenosarchaea group</taxon>
        <taxon>Candidatus Methanofastidiosia</taxon>
        <taxon>Candidatus Methanofastidiosales</taxon>
        <taxon>Candidatus Methanofastidiosaceae</taxon>
        <taxon>Candidatus Methanofastidiosum</taxon>
    </lineage>
</organism>
<evidence type="ECO:0000256" key="1">
    <source>
        <dbReference type="SAM" id="Phobius"/>
    </source>
</evidence>
<dbReference type="EMBL" id="LNGD01000007">
    <property type="protein sequence ID" value="KYC54007.1"/>
    <property type="molecule type" value="Genomic_DNA"/>
</dbReference>